<dbReference type="GO" id="GO:0005975">
    <property type="term" value="P:carbohydrate metabolic process"/>
    <property type="evidence" value="ECO:0007669"/>
    <property type="project" value="InterPro"/>
</dbReference>
<dbReference type="AlphaFoldDB" id="A0A4D4MGL8"/>
<feature type="domain" description="Alpha-L-rhamnosidase six-hairpin glycosidase" evidence="2">
    <location>
        <begin position="2"/>
        <end position="170"/>
    </location>
</feature>
<dbReference type="InterPro" id="IPR016007">
    <property type="entry name" value="Alpha_rhamnosid"/>
</dbReference>
<evidence type="ECO:0000313" key="3">
    <source>
        <dbReference type="EMBL" id="GDY71178.1"/>
    </source>
</evidence>
<gene>
    <name evidence="3" type="ORF">SAV31267_006630</name>
</gene>
<evidence type="ECO:0000259" key="2">
    <source>
        <dbReference type="Pfam" id="PF17389"/>
    </source>
</evidence>
<name>A0A4D4MGL8_STRAX</name>
<evidence type="ECO:0000256" key="1">
    <source>
        <dbReference type="SAM" id="MobiDB-lite"/>
    </source>
</evidence>
<dbReference type="Pfam" id="PF17389">
    <property type="entry name" value="Bac_rhamnosid6H"/>
    <property type="match status" value="1"/>
</dbReference>
<accession>A0A4D4MGL8</accession>
<feature type="region of interest" description="Disordered" evidence="1">
    <location>
        <begin position="54"/>
        <end position="74"/>
    </location>
</feature>
<dbReference type="PANTHER" id="PTHR33307:SF6">
    <property type="entry name" value="ALPHA-RHAMNOSIDASE (EUROFUNG)-RELATED"/>
    <property type="match status" value="1"/>
</dbReference>
<reference evidence="3 4" key="1">
    <citation type="submission" date="2019-04" db="EMBL/GenBank/DDBJ databases">
        <title>Draft genome sequences of Streptomyces avermitilis ATCC 31267.</title>
        <authorList>
            <person name="Komaki H."/>
            <person name="Tamura T."/>
            <person name="Hosoyama A."/>
        </authorList>
    </citation>
    <scope>NUCLEOTIDE SEQUENCE [LARGE SCALE GENOMIC DNA]</scope>
    <source>
        <strain evidence="3 4">ATCC 31267</strain>
    </source>
</reference>
<evidence type="ECO:0000313" key="4">
    <source>
        <dbReference type="Proteomes" id="UP000299211"/>
    </source>
</evidence>
<dbReference type="InterPro" id="IPR012341">
    <property type="entry name" value="6hp_glycosidase-like_sf"/>
</dbReference>
<dbReference type="EMBL" id="BJHY01000001">
    <property type="protein sequence ID" value="GDY71178.1"/>
    <property type="molecule type" value="Genomic_DNA"/>
</dbReference>
<comment type="caution">
    <text evidence="3">The sequence shown here is derived from an EMBL/GenBank/DDBJ whole genome shotgun (WGS) entry which is preliminary data.</text>
</comment>
<dbReference type="Gene3D" id="1.50.10.10">
    <property type="match status" value="1"/>
</dbReference>
<organism evidence="3 4">
    <name type="scientific">Streptomyces avermitilis</name>
    <dbReference type="NCBI Taxonomy" id="33903"/>
    <lineage>
        <taxon>Bacteria</taxon>
        <taxon>Bacillati</taxon>
        <taxon>Actinomycetota</taxon>
        <taxon>Actinomycetes</taxon>
        <taxon>Kitasatosporales</taxon>
        <taxon>Streptomycetaceae</taxon>
        <taxon>Streptomyces</taxon>
    </lineage>
</organism>
<protein>
    <recommendedName>
        <fullName evidence="2">Alpha-L-rhamnosidase six-hairpin glycosidase domain-containing protein</fullName>
    </recommendedName>
</protein>
<dbReference type="InterPro" id="IPR035396">
    <property type="entry name" value="Bac_rhamnosid6H"/>
</dbReference>
<dbReference type="PANTHER" id="PTHR33307">
    <property type="entry name" value="ALPHA-RHAMNOSIDASE (EUROFUNG)"/>
    <property type="match status" value="1"/>
</dbReference>
<proteinExistence type="predicted"/>
<sequence length="182" mass="20408">MSEFHCSEPFYERLDKAMRRTILNNLHGIPTDTAMYEKNGWTGDAQLGHPSWRMRSRSTASCPGDSATSRTASSPTAIFPSGGWGYNELGPSPEWTTVYPFVIREMYRVYGDDHLARIHWTMLTRSLGWDLSRLCDGLAVTALGDFLPPGYGGIPPEDTRLTATACLYRAPHPLRGDGRRPW</sequence>
<dbReference type="Proteomes" id="UP000299211">
    <property type="component" value="Unassembled WGS sequence"/>
</dbReference>